<dbReference type="SUPFAM" id="SSF75011">
    <property type="entry name" value="3-carboxy-cis,cis-mucoante lactonizing enzyme"/>
    <property type="match status" value="1"/>
</dbReference>
<dbReference type="Proteomes" id="UP000515856">
    <property type="component" value="Chromosome"/>
</dbReference>
<reference evidence="2 3" key="1">
    <citation type="submission" date="2020-08" db="EMBL/GenBank/DDBJ databases">
        <authorList>
            <person name="Liu C."/>
            <person name="Sun Q."/>
        </authorList>
    </citation>
    <scope>NUCLEOTIDE SEQUENCE [LARGE SCALE GENOMIC DNA]</scope>
    <source>
        <strain evidence="2 3">NSJ-61</strain>
    </source>
</reference>
<evidence type="ECO:0000313" key="3">
    <source>
        <dbReference type="Proteomes" id="UP000515856"/>
    </source>
</evidence>
<dbReference type="AlphaFoldDB" id="A0A7G9GQV2"/>
<dbReference type="KEGG" id="ehn:H9Q80_04325"/>
<sequence>MKKIIMICFVMLFMLSACSHQEKNYGEAVGSYKTEDGIYMVTQTKSGYHRLNFYDFHAKKVVPLCEKVNCKHEDESCPAVQLTKYDGAEFMGLKQYGDHLYINYHYASTDKEGKSGSVIVETDNKGQASKMLFSTPDNTMINDIDVYQNHIFFTYNLLKYLDASKTSFGTSGTYIVSVYDIASGKQKDLTKAEDQNNGYCFFIGFKEGKAYYLNYNFDKQNRPVYAYDLESDKVSLIDDQNTIETSFMYHDKLYGADEKTKEIYSYDIFTQKKEKLAEFKGHKGEFSFICQNGLIQLIYLENKNTAEAKNYIQVYDVDKNKFLFDDYRVGERVTYKTKDGYFGSKDFKYCVYDENMNYTMLE</sequence>
<proteinExistence type="predicted"/>
<accession>A0A7G9GQV2</accession>
<name>A0A7G9GQV2_9FIRM</name>
<feature type="chain" id="PRO_5038940030" description="DUF5050 domain-containing protein" evidence="1">
    <location>
        <begin position="20"/>
        <end position="362"/>
    </location>
</feature>
<evidence type="ECO:0000256" key="1">
    <source>
        <dbReference type="SAM" id="SignalP"/>
    </source>
</evidence>
<protein>
    <recommendedName>
        <fullName evidence="4">DUF5050 domain-containing protein</fullName>
    </recommendedName>
</protein>
<organism evidence="2 3">
    <name type="scientific">[Eubacterium] hominis</name>
    <dbReference type="NCBI Taxonomy" id="2764325"/>
    <lineage>
        <taxon>Bacteria</taxon>
        <taxon>Bacillati</taxon>
        <taxon>Bacillota</taxon>
        <taxon>Erysipelotrichia</taxon>
        <taxon>Erysipelotrichales</taxon>
        <taxon>Erysipelotrichaceae</taxon>
        <taxon>Amedibacillus</taxon>
    </lineage>
</organism>
<keyword evidence="3" id="KW-1185">Reference proteome</keyword>
<gene>
    <name evidence="2" type="ORF">H9Q80_04325</name>
</gene>
<evidence type="ECO:0008006" key="4">
    <source>
        <dbReference type="Google" id="ProtNLM"/>
    </source>
</evidence>
<feature type="signal peptide" evidence="1">
    <location>
        <begin position="1"/>
        <end position="19"/>
    </location>
</feature>
<keyword evidence="1" id="KW-0732">Signal</keyword>
<evidence type="ECO:0000313" key="2">
    <source>
        <dbReference type="EMBL" id="QNM13184.1"/>
    </source>
</evidence>
<dbReference type="RefSeq" id="WP_117455004.1">
    <property type="nucleotide sequence ID" value="NZ_CP060636.1"/>
</dbReference>
<dbReference type="EMBL" id="CP060636">
    <property type="protein sequence ID" value="QNM13184.1"/>
    <property type="molecule type" value="Genomic_DNA"/>
</dbReference>
<dbReference type="PROSITE" id="PS51257">
    <property type="entry name" value="PROKAR_LIPOPROTEIN"/>
    <property type="match status" value="1"/>
</dbReference>